<evidence type="ECO:0000259" key="5">
    <source>
        <dbReference type="Pfam" id="PF15469"/>
    </source>
</evidence>
<comment type="function">
    <text evidence="4">Acts as component of the GARP complex that is involved in retrograde transport from early and late endosomes to the trans-Golgi network (TGN).</text>
</comment>
<dbReference type="GO" id="GO:1990745">
    <property type="term" value="C:EARP complex"/>
    <property type="evidence" value="ECO:0007669"/>
    <property type="project" value="TreeGrafter"/>
</dbReference>
<dbReference type="GO" id="GO:0005829">
    <property type="term" value="C:cytosol"/>
    <property type="evidence" value="ECO:0007669"/>
    <property type="project" value="GOC"/>
</dbReference>
<protein>
    <recommendedName>
        <fullName evidence="4">Vacuolar protein sorting-associated protein 51 homolog</fullName>
    </recommendedName>
</protein>
<dbReference type="GO" id="GO:0048193">
    <property type="term" value="P:Golgi vesicle transport"/>
    <property type="evidence" value="ECO:0007669"/>
    <property type="project" value="TreeGrafter"/>
</dbReference>
<dbReference type="EMBL" id="FN668691">
    <property type="protein sequence ID" value="CBK25349.2"/>
    <property type="molecule type" value="Genomic_DNA"/>
</dbReference>
<evidence type="ECO:0000256" key="2">
    <source>
        <dbReference type="ARBA" id="ARBA00022448"/>
    </source>
</evidence>
<dbReference type="GO" id="GO:0032456">
    <property type="term" value="P:endocytic recycling"/>
    <property type="evidence" value="ECO:0007669"/>
    <property type="project" value="TreeGrafter"/>
</dbReference>
<dbReference type="PANTHER" id="PTHR15954">
    <property type="entry name" value="VACUOLAR PROTEIN SORTING-ASSOCIATED PROTEIN 51 HOMOLOG"/>
    <property type="match status" value="1"/>
</dbReference>
<dbReference type="GO" id="GO:0007041">
    <property type="term" value="P:lysosomal transport"/>
    <property type="evidence" value="ECO:0007669"/>
    <property type="project" value="TreeGrafter"/>
</dbReference>
<dbReference type="InterPro" id="IPR014812">
    <property type="entry name" value="Vps51"/>
</dbReference>
<name>D8MBB0_BLAHO</name>
<dbReference type="InterPro" id="IPR039481">
    <property type="entry name" value="EXOC2/Sec5_N_dom"/>
</dbReference>
<keyword evidence="3" id="KW-0175">Coiled coil</keyword>
<dbReference type="Pfam" id="PF15469">
    <property type="entry name" value="Sec5"/>
    <property type="match status" value="1"/>
</dbReference>
<dbReference type="GO" id="GO:0042147">
    <property type="term" value="P:retrograde transport, endosome to Golgi"/>
    <property type="evidence" value="ECO:0007669"/>
    <property type="project" value="UniProtKB-UniRule"/>
</dbReference>
<comment type="similarity">
    <text evidence="1 4">Belongs to the VPS51 family.</text>
</comment>
<dbReference type="GO" id="GO:0015031">
    <property type="term" value="P:protein transport"/>
    <property type="evidence" value="ECO:0007669"/>
    <property type="project" value="UniProtKB-UniRule"/>
</dbReference>
<evidence type="ECO:0000313" key="6">
    <source>
        <dbReference type="EMBL" id="CBK25349.2"/>
    </source>
</evidence>
<reference evidence="6" key="1">
    <citation type="submission" date="2010-02" db="EMBL/GenBank/DDBJ databases">
        <title>Sequencing and annotation of the Blastocystis hominis genome.</title>
        <authorList>
            <person name="Wincker P."/>
        </authorList>
    </citation>
    <scope>NUCLEOTIDE SEQUENCE</scope>
    <source>
        <strain evidence="6">Singapore isolate B</strain>
    </source>
</reference>
<organism evidence="6">
    <name type="scientific">Blastocystis hominis</name>
    <dbReference type="NCBI Taxonomy" id="12968"/>
    <lineage>
        <taxon>Eukaryota</taxon>
        <taxon>Sar</taxon>
        <taxon>Stramenopiles</taxon>
        <taxon>Bigyra</taxon>
        <taxon>Opalozoa</taxon>
        <taxon>Opalinata</taxon>
        <taxon>Blastocystidae</taxon>
        <taxon>Blastocystis</taxon>
    </lineage>
</organism>
<keyword evidence="4" id="KW-0445">Lipid transport</keyword>
<dbReference type="Proteomes" id="UP000008312">
    <property type="component" value="Unassembled WGS sequence"/>
</dbReference>
<dbReference type="GO" id="GO:0006869">
    <property type="term" value="P:lipid transport"/>
    <property type="evidence" value="ECO:0007669"/>
    <property type="project" value="UniProtKB-UniRule"/>
</dbReference>
<keyword evidence="7" id="KW-1185">Reference proteome</keyword>
<dbReference type="InParanoid" id="D8MBB0"/>
<dbReference type="InterPro" id="IPR016159">
    <property type="entry name" value="Cullin_repeat-like_dom_sf"/>
</dbReference>
<keyword evidence="4" id="KW-0333">Golgi apparatus</keyword>
<dbReference type="GO" id="GO:0000938">
    <property type="term" value="C:GARP complex"/>
    <property type="evidence" value="ECO:0007669"/>
    <property type="project" value="UniProtKB-UniRule"/>
</dbReference>
<keyword evidence="2 4" id="KW-0813">Transport</keyword>
<evidence type="ECO:0000256" key="1">
    <source>
        <dbReference type="ARBA" id="ARBA00006080"/>
    </source>
</evidence>
<gene>
    <name evidence="6" type="ORF">GSBLH_T00004962001</name>
</gene>
<proteinExistence type="inferred from homology"/>
<dbReference type="OrthoDB" id="203678at2759"/>
<dbReference type="GO" id="GO:0016020">
    <property type="term" value="C:membrane"/>
    <property type="evidence" value="ECO:0007669"/>
    <property type="project" value="TreeGrafter"/>
</dbReference>
<feature type="domain" description="Exocyst complex component EXOC2/Sec5 N-terminal" evidence="5">
    <location>
        <begin position="40"/>
        <end position="278"/>
    </location>
</feature>
<dbReference type="RefSeq" id="XP_012899397.1">
    <property type="nucleotide sequence ID" value="XM_013043943.1"/>
</dbReference>
<evidence type="ECO:0000256" key="3">
    <source>
        <dbReference type="ARBA" id="ARBA00023054"/>
    </source>
</evidence>
<dbReference type="PANTHER" id="PTHR15954:SF4">
    <property type="entry name" value="VACUOLAR PROTEIN SORTING-ASSOCIATED PROTEIN 51 HOMOLOG"/>
    <property type="match status" value="1"/>
</dbReference>
<dbReference type="SUPFAM" id="SSF74788">
    <property type="entry name" value="Cullin repeat-like"/>
    <property type="match status" value="1"/>
</dbReference>
<accession>D8MBB0</accession>
<dbReference type="AlphaFoldDB" id="D8MBB0"/>
<comment type="subunit">
    <text evidence="4">Component of the Golgi-associated retrograde protein (GARP) complex.</text>
</comment>
<comment type="subcellular location">
    <subcellularLocation>
        <location evidence="4">Golgi apparatus</location>
        <location evidence="4">trans-Golgi network</location>
    </subcellularLocation>
</comment>
<dbReference type="GeneID" id="24921949"/>
<dbReference type="GO" id="GO:0007030">
    <property type="term" value="P:Golgi organization"/>
    <property type="evidence" value="ECO:0007669"/>
    <property type="project" value="UniProtKB-UniRule"/>
</dbReference>
<keyword evidence="4" id="KW-0653">Protein transport</keyword>
<evidence type="ECO:0000313" key="7">
    <source>
        <dbReference type="Proteomes" id="UP000008312"/>
    </source>
</evidence>
<evidence type="ECO:0000256" key="4">
    <source>
        <dbReference type="RuleBase" id="RU368010"/>
    </source>
</evidence>
<sequence>MSFDASDISDGEEDHAMDNIRAMLQDYYGTDNGDEVKEDDYYDMDSKVFDKDKYIPKILKEQSLPELIKTNVRVISEAKQLDSDMQKLVYENYSRFMSASKTVRTLQENVGDMETRMSSLRERIQVVSSVTDTIGSNLDGNRSKVDKLVSVRRLLKKLQFLFDLPLRLQRCVELEAYDQAVDYYTSSTMVLNDYRHLRSFSTIQDSADTIMNSLKTKMLTTIQEPDVRMTQLEDFVRLLMKLGHPTADLSTIYLNYHRDRLSAIIEKYQKLAPLSEDEKEIIALSGSEQEVEALRSKQKVTSEYPLLQFMGMLEKVGKRGNGEG</sequence>